<proteinExistence type="predicted"/>
<dbReference type="AlphaFoldDB" id="A0A0A9AWS8"/>
<organism evidence="1">
    <name type="scientific">Arundo donax</name>
    <name type="common">Giant reed</name>
    <name type="synonym">Donax arundinaceus</name>
    <dbReference type="NCBI Taxonomy" id="35708"/>
    <lineage>
        <taxon>Eukaryota</taxon>
        <taxon>Viridiplantae</taxon>
        <taxon>Streptophyta</taxon>
        <taxon>Embryophyta</taxon>
        <taxon>Tracheophyta</taxon>
        <taxon>Spermatophyta</taxon>
        <taxon>Magnoliopsida</taxon>
        <taxon>Liliopsida</taxon>
        <taxon>Poales</taxon>
        <taxon>Poaceae</taxon>
        <taxon>PACMAD clade</taxon>
        <taxon>Arundinoideae</taxon>
        <taxon>Arundineae</taxon>
        <taxon>Arundo</taxon>
    </lineage>
</organism>
<dbReference type="EMBL" id="GBRH01243557">
    <property type="protein sequence ID" value="JAD54338.1"/>
    <property type="molecule type" value="Transcribed_RNA"/>
</dbReference>
<sequence>MILERYFSSSGQGTKIVLPRQPELQDKLIYQSRRDADI</sequence>
<evidence type="ECO:0000313" key="1">
    <source>
        <dbReference type="EMBL" id="JAD54338.1"/>
    </source>
</evidence>
<name>A0A0A9AWS8_ARUDO</name>
<protein>
    <submittedName>
        <fullName evidence="1">Holliday junction resolvase</fullName>
    </submittedName>
</protein>
<reference evidence="1" key="2">
    <citation type="journal article" date="2015" name="Data Brief">
        <title>Shoot transcriptome of the giant reed, Arundo donax.</title>
        <authorList>
            <person name="Barrero R.A."/>
            <person name="Guerrero F.D."/>
            <person name="Moolhuijzen P."/>
            <person name="Goolsby J.A."/>
            <person name="Tidwell J."/>
            <person name="Bellgard S.E."/>
            <person name="Bellgard M.I."/>
        </authorList>
    </citation>
    <scope>NUCLEOTIDE SEQUENCE</scope>
    <source>
        <tissue evidence="1">Shoot tissue taken approximately 20 cm above the soil surface</tissue>
    </source>
</reference>
<accession>A0A0A9AWS8</accession>
<reference evidence="1" key="1">
    <citation type="submission" date="2014-09" db="EMBL/GenBank/DDBJ databases">
        <authorList>
            <person name="Magalhaes I.L.F."/>
            <person name="Oliveira U."/>
            <person name="Santos F.R."/>
            <person name="Vidigal T.H.D.A."/>
            <person name="Brescovit A.D."/>
            <person name="Santos A.J."/>
        </authorList>
    </citation>
    <scope>NUCLEOTIDE SEQUENCE</scope>
    <source>
        <tissue evidence="1">Shoot tissue taken approximately 20 cm above the soil surface</tissue>
    </source>
</reference>